<gene>
    <name evidence="3" type="ORF">ETP66_06665</name>
</gene>
<keyword evidence="1" id="KW-0472">Membrane</keyword>
<feature type="transmembrane region" description="Helical" evidence="1">
    <location>
        <begin position="326"/>
        <end position="346"/>
    </location>
</feature>
<dbReference type="OrthoDB" id="30493at2"/>
<dbReference type="SUPFAM" id="SSF48452">
    <property type="entry name" value="TPR-like"/>
    <property type="match status" value="1"/>
</dbReference>
<reference evidence="3 4" key="1">
    <citation type="submission" date="2019-02" db="EMBL/GenBank/DDBJ databases">
        <title>Thermus sp. a novel from hot spring.</title>
        <authorList>
            <person name="Zhao Z."/>
        </authorList>
    </citation>
    <scope>NUCLEOTIDE SEQUENCE [LARGE SCALE GENOMIC DNA]</scope>
    <source>
        <strain evidence="3 4">CFH 72773T</strain>
    </source>
</reference>
<evidence type="ECO:0000256" key="2">
    <source>
        <dbReference type="SAM" id="SignalP"/>
    </source>
</evidence>
<organism evidence="3 4">
    <name type="scientific">Thermus thermamylovorans</name>
    <dbReference type="NCBI Taxonomy" id="2509362"/>
    <lineage>
        <taxon>Bacteria</taxon>
        <taxon>Thermotogati</taxon>
        <taxon>Deinococcota</taxon>
        <taxon>Deinococci</taxon>
        <taxon>Thermales</taxon>
        <taxon>Thermaceae</taxon>
        <taxon>Thermus</taxon>
    </lineage>
</organism>
<feature type="transmembrane region" description="Helical" evidence="1">
    <location>
        <begin position="289"/>
        <end position="320"/>
    </location>
</feature>
<dbReference type="Gene3D" id="1.25.40.10">
    <property type="entry name" value="Tetratricopeptide repeat domain"/>
    <property type="match status" value="1"/>
</dbReference>
<sequence length="484" mass="53144">MGLIRGLAVLLALGAAPWGLAQTAEDFFARCQRLYGQGALESARATCELALVSDPEHRPSLRLLARIHLERGELEPAERYLERLGEDPEGALLRARLLLRKGKPQEALRLPLPLGPEARLLQALALEELGRLEEALLLAQSLPPTPEARLLLARLHLALGEPWRGLDLLGPTLEEQVERGRLLFLVGEPQGAVALLEGVLPQTSGELRRQALATLTLAYLGQGDLLRARAALAQLGQVENLPARFLAWAWPWLLALLVFLVLVLLGESRIEPLRTVEVVEDPLPGPGRLYLVLVGAFLFALLFTLFLGMALFANALAFLTPYQRDLVLPGLFLVYGLALLLSLALWQRRRLGLLLGPWAGWVEGFWLGPLLVLLLLAYGLVREFLGFAGLPPHLLVFLGLALMEPFFRGLVPWVFRERYRDLAPYLSVLLFALAVPGSTPLLLLLGAGLLWARERTGGVLGLALGWVVAGVILALLPPAWLRLF</sequence>
<dbReference type="Proteomes" id="UP000292858">
    <property type="component" value="Unassembled WGS sequence"/>
</dbReference>
<dbReference type="InterPro" id="IPR011990">
    <property type="entry name" value="TPR-like_helical_dom_sf"/>
</dbReference>
<dbReference type="AlphaFoldDB" id="A0A4V2IV10"/>
<keyword evidence="4" id="KW-1185">Reference proteome</keyword>
<keyword evidence="1" id="KW-0812">Transmembrane</keyword>
<feature type="transmembrane region" description="Helical" evidence="1">
    <location>
        <begin position="358"/>
        <end position="381"/>
    </location>
</feature>
<evidence type="ECO:0000313" key="4">
    <source>
        <dbReference type="Proteomes" id="UP000292858"/>
    </source>
</evidence>
<feature type="transmembrane region" description="Helical" evidence="1">
    <location>
        <begin position="393"/>
        <end position="415"/>
    </location>
</feature>
<evidence type="ECO:0000256" key="1">
    <source>
        <dbReference type="SAM" id="Phobius"/>
    </source>
</evidence>
<feature type="signal peptide" evidence="2">
    <location>
        <begin position="1"/>
        <end position="21"/>
    </location>
</feature>
<feature type="transmembrane region" description="Helical" evidence="1">
    <location>
        <begin position="245"/>
        <end position="265"/>
    </location>
</feature>
<comment type="caution">
    <text evidence="3">The sequence shown here is derived from an EMBL/GenBank/DDBJ whole genome shotgun (WGS) entry which is preliminary data.</text>
</comment>
<feature type="transmembrane region" description="Helical" evidence="1">
    <location>
        <begin position="458"/>
        <end position="481"/>
    </location>
</feature>
<dbReference type="RefSeq" id="WP_130841794.1">
    <property type="nucleotide sequence ID" value="NZ_SIJL01000007.1"/>
</dbReference>
<proteinExistence type="predicted"/>
<protein>
    <submittedName>
        <fullName evidence="3">Tetratricopeptide repeat protein</fullName>
    </submittedName>
</protein>
<keyword evidence="1" id="KW-1133">Transmembrane helix</keyword>
<feature type="chain" id="PRO_5020426072" evidence="2">
    <location>
        <begin position="22"/>
        <end position="484"/>
    </location>
</feature>
<keyword evidence="2" id="KW-0732">Signal</keyword>
<accession>A0A4V2IV10</accession>
<dbReference type="EMBL" id="SIJL01000007">
    <property type="protein sequence ID" value="TBH20486.1"/>
    <property type="molecule type" value="Genomic_DNA"/>
</dbReference>
<feature type="transmembrane region" description="Helical" evidence="1">
    <location>
        <begin position="427"/>
        <end position="452"/>
    </location>
</feature>
<evidence type="ECO:0000313" key="3">
    <source>
        <dbReference type="EMBL" id="TBH20486.1"/>
    </source>
</evidence>
<name>A0A4V2IV10_9DEIN</name>